<name>A0A1B8SGH7_9MYCO</name>
<accession>A0A1B8SGH7</accession>
<proteinExistence type="predicted"/>
<dbReference type="STRING" id="354243.BST28_13850"/>
<evidence type="ECO:0000313" key="2">
    <source>
        <dbReference type="EMBL" id="ORA78664.1"/>
    </source>
</evidence>
<dbReference type="PATRIC" id="fig|354243.3.peg.2078"/>
<keyword evidence="3" id="KW-1185">Reference proteome</keyword>
<dbReference type="AlphaFoldDB" id="A0A1B8SGH7"/>
<organism evidence="1 3">
    <name type="scientific">Mycolicibacter kumamotonensis</name>
    <dbReference type="NCBI Taxonomy" id="354243"/>
    <lineage>
        <taxon>Bacteria</taxon>
        <taxon>Bacillati</taxon>
        <taxon>Actinomycetota</taxon>
        <taxon>Actinomycetes</taxon>
        <taxon>Mycobacteriales</taxon>
        <taxon>Mycobacteriaceae</taxon>
        <taxon>Mycolicibacter</taxon>
    </lineage>
</organism>
<dbReference type="Proteomes" id="UP000092668">
    <property type="component" value="Unassembled WGS sequence"/>
</dbReference>
<reference evidence="1 3" key="1">
    <citation type="submission" date="2015-06" db="EMBL/GenBank/DDBJ databases">
        <title>Genome sequence of Mycobacterium kumamotonense strain Roo.</title>
        <authorList>
            <person name="Greninger A.L."/>
            <person name="Cunningham G."/>
            <person name="Miller S."/>
        </authorList>
    </citation>
    <scope>NUCLEOTIDE SEQUENCE [LARGE SCALE GENOMIC DNA]</scope>
    <source>
        <strain evidence="1 3">Roo</strain>
    </source>
</reference>
<dbReference type="EMBL" id="LFOE01000011">
    <property type="protein sequence ID" value="OBY31837.1"/>
    <property type="molecule type" value="Genomic_DNA"/>
</dbReference>
<dbReference type="EMBL" id="MVHU01000020">
    <property type="protein sequence ID" value="ORA78664.1"/>
    <property type="molecule type" value="Genomic_DNA"/>
</dbReference>
<evidence type="ECO:0000313" key="4">
    <source>
        <dbReference type="Proteomes" id="UP000192713"/>
    </source>
</evidence>
<comment type="caution">
    <text evidence="1">The sequence shown here is derived from an EMBL/GenBank/DDBJ whole genome shotgun (WGS) entry which is preliminary data.</text>
</comment>
<protein>
    <submittedName>
        <fullName evidence="1">Uncharacterized protein</fullName>
    </submittedName>
</protein>
<evidence type="ECO:0000313" key="3">
    <source>
        <dbReference type="Proteomes" id="UP000092668"/>
    </source>
</evidence>
<evidence type="ECO:0000313" key="1">
    <source>
        <dbReference type="EMBL" id="OBY31837.1"/>
    </source>
</evidence>
<sequence length="146" mass="16058">MPRVSEKPQVHVANGVGRVGAKFSALDGFNALTQIVDVTRECIKVTQSESTQRTRIRAYEKTEVARIKAAEAVLKDYFEQVFAERRATFEALFTRLDQALEAGNGEALNAVVRGIVDIARTSPLADLGDLGQIRAALDDPDQVWDL</sequence>
<dbReference type="Proteomes" id="UP000192713">
    <property type="component" value="Unassembled WGS sequence"/>
</dbReference>
<gene>
    <name evidence="1" type="ORF">ACT18_10005</name>
    <name evidence="2" type="ORF">BST28_13850</name>
</gene>
<reference evidence="2 4" key="2">
    <citation type="submission" date="2017-02" db="EMBL/GenBank/DDBJ databases">
        <title>The new phylogeny of genus Mycobacterium.</title>
        <authorList>
            <person name="Tortoli E."/>
            <person name="Trovato A."/>
            <person name="Cirillo D.M."/>
        </authorList>
    </citation>
    <scope>NUCLEOTIDE SEQUENCE [LARGE SCALE GENOMIC DNA]</scope>
    <source>
        <strain evidence="2 4">DSM 45093</strain>
    </source>
</reference>